<proteinExistence type="predicted"/>
<dbReference type="Gene3D" id="2.60.120.10">
    <property type="entry name" value="Jelly Rolls"/>
    <property type="match status" value="1"/>
</dbReference>
<dbReference type="RefSeq" id="WP_038081563.1">
    <property type="nucleotide sequence ID" value="NZ_JHEG04000001.1"/>
</dbReference>
<dbReference type="PROSITE" id="PS50042">
    <property type="entry name" value="CNMP_BINDING_3"/>
    <property type="match status" value="1"/>
</dbReference>
<dbReference type="SUPFAM" id="SSF51206">
    <property type="entry name" value="cAMP-binding domain-like"/>
    <property type="match status" value="1"/>
</dbReference>
<evidence type="ECO:0000259" key="1">
    <source>
        <dbReference type="PROSITE" id="PS50042"/>
    </source>
</evidence>
<dbReference type="Proteomes" id="UP000029738">
    <property type="component" value="Unassembled WGS sequence"/>
</dbReference>
<name>A0A0C1R4Q4_9CYAN</name>
<organism evidence="3">
    <name type="scientific">Tolypothrix bouteillei VB521301</name>
    <dbReference type="NCBI Taxonomy" id="1479485"/>
    <lineage>
        <taxon>Bacteria</taxon>
        <taxon>Bacillati</taxon>
        <taxon>Cyanobacteriota</taxon>
        <taxon>Cyanophyceae</taxon>
        <taxon>Nostocales</taxon>
        <taxon>Tolypothrichaceae</taxon>
        <taxon>Tolypothrix</taxon>
    </lineage>
</organism>
<evidence type="ECO:0000313" key="2">
    <source>
        <dbReference type="EMBL" id="KAF3886788.1"/>
    </source>
</evidence>
<feature type="domain" description="Cyclic nucleotide-binding" evidence="1">
    <location>
        <begin position="15"/>
        <end position="118"/>
    </location>
</feature>
<protein>
    <submittedName>
        <fullName evidence="2">Crp/Fnr family transcriptional regulator</fullName>
    </submittedName>
    <submittedName>
        <fullName evidence="3">Cyclic nucleotide-binding protein</fullName>
    </submittedName>
</protein>
<keyword evidence="4" id="KW-1185">Reference proteome</keyword>
<dbReference type="AlphaFoldDB" id="A0A0C1R4Q4"/>
<dbReference type="CDD" id="cd00038">
    <property type="entry name" value="CAP_ED"/>
    <property type="match status" value="1"/>
</dbReference>
<dbReference type="OrthoDB" id="9798104at2"/>
<dbReference type="EMBL" id="JHEG02000048">
    <property type="protein sequence ID" value="KIE10773.1"/>
    <property type="molecule type" value="Genomic_DNA"/>
</dbReference>
<accession>A0A0C1R4Q4</accession>
<evidence type="ECO:0000313" key="4">
    <source>
        <dbReference type="Proteomes" id="UP000029738"/>
    </source>
</evidence>
<reference evidence="2" key="2">
    <citation type="submission" date="2019-11" db="EMBL/GenBank/DDBJ databases">
        <title>Improved Assembly of Tolypothrix boutellei genome.</title>
        <authorList>
            <person name="Sarangi A.N."/>
            <person name="Mukherjee M."/>
            <person name="Ghosh S."/>
            <person name="Singh D."/>
            <person name="Das A."/>
            <person name="Kant S."/>
            <person name="Prusty A."/>
            <person name="Tripathy S."/>
        </authorList>
    </citation>
    <scope>NUCLEOTIDE SEQUENCE</scope>
    <source>
        <strain evidence="2">VB521301</strain>
    </source>
</reference>
<dbReference type="InterPro" id="IPR014710">
    <property type="entry name" value="RmlC-like_jellyroll"/>
</dbReference>
<dbReference type="SMART" id="SM00100">
    <property type="entry name" value="cNMP"/>
    <property type="match status" value="1"/>
</dbReference>
<sequence length="196" mass="22388">MLIHEKTPFVSVLRSLTPLPEDEETKVINLFQTQVLQRKEFFIRAGDIPQTIGFILSGILRLYYVDDNGNEFTKSFCTENDFVGSYSALLLTQPSRLFIEALEDSKLLVANYSAYRSLSEAHPCWQTVNCKIAEALFVKKEKRESSLLLDDAKTRYLSFLAEYPGLDARLKQHYIASYLGITPVSLSRIRAQLKSH</sequence>
<dbReference type="EMBL" id="JHEG04000001">
    <property type="protein sequence ID" value="KAF3886788.1"/>
    <property type="molecule type" value="Genomic_DNA"/>
</dbReference>
<gene>
    <name evidence="3" type="ORF">DA73_0220005</name>
    <name evidence="2" type="ORF">DA73_0400015830</name>
</gene>
<comment type="caution">
    <text evidence="3">The sequence shown here is derived from an EMBL/GenBank/DDBJ whole genome shotgun (WGS) entry which is preliminary data.</text>
</comment>
<reference evidence="3" key="1">
    <citation type="journal article" date="2015" name="Genome Announc.">
        <title>Draft Genome Sequence of Tolypothrix boutellei Strain VB521301.</title>
        <authorList>
            <person name="Chandrababunaidu M.M."/>
            <person name="Singh D."/>
            <person name="Sen D."/>
            <person name="Bhan S."/>
            <person name="Das S."/>
            <person name="Gupta A."/>
            <person name="Adhikary S.P."/>
            <person name="Tripathy S."/>
        </authorList>
    </citation>
    <scope>NUCLEOTIDE SEQUENCE</scope>
    <source>
        <strain evidence="3">VB521301</strain>
    </source>
</reference>
<dbReference type="InterPro" id="IPR018490">
    <property type="entry name" value="cNMP-bd_dom_sf"/>
</dbReference>
<dbReference type="Pfam" id="PF00027">
    <property type="entry name" value="cNMP_binding"/>
    <property type="match status" value="1"/>
</dbReference>
<dbReference type="STRING" id="1479485.DA73_0220005"/>
<evidence type="ECO:0000313" key="3">
    <source>
        <dbReference type="EMBL" id="KIE10773.1"/>
    </source>
</evidence>
<dbReference type="InterPro" id="IPR000595">
    <property type="entry name" value="cNMP-bd_dom"/>
</dbReference>